<dbReference type="NCBIfam" id="TIGR00361">
    <property type="entry name" value="ComEC_Rec2"/>
    <property type="match status" value="1"/>
</dbReference>
<protein>
    <submittedName>
        <fullName evidence="8">DNA internalization-related competence protein ComEC/Rec2</fullName>
    </submittedName>
</protein>
<proteinExistence type="predicted"/>
<dbReference type="InterPro" id="IPR036866">
    <property type="entry name" value="RibonucZ/Hydroxyglut_hydro"/>
</dbReference>
<evidence type="ECO:0000256" key="6">
    <source>
        <dbReference type="SAM" id="Phobius"/>
    </source>
</evidence>
<dbReference type="InterPro" id="IPR001279">
    <property type="entry name" value="Metallo-B-lactamas"/>
</dbReference>
<evidence type="ECO:0000256" key="5">
    <source>
        <dbReference type="ARBA" id="ARBA00023136"/>
    </source>
</evidence>
<keyword evidence="4 6" id="KW-1133">Transmembrane helix</keyword>
<dbReference type="NCBIfam" id="TIGR00360">
    <property type="entry name" value="ComEC_N-term"/>
    <property type="match status" value="1"/>
</dbReference>
<evidence type="ECO:0000313" key="8">
    <source>
        <dbReference type="EMBL" id="MFK7159941.1"/>
    </source>
</evidence>
<dbReference type="PANTHER" id="PTHR30619">
    <property type="entry name" value="DNA INTERNALIZATION/COMPETENCE PROTEIN COMEC/REC2"/>
    <property type="match status" value="1"/>
</dbReference>
<feature type="transmembrane region" description="Helical" evidence="6">
    <location>
        <begin position="455"/>
        <end position="480"/>
    </location>
</feature>
<dbReference type="InterPro" id="IPR035681">
    <property type="entry name" value="ComA-like_MBL"/>
</dbReference>
<evidence type="ECO:0000256" key="4">
    <source>
        <dbReference type="ARBA" id="ARBA00022989"/>
    </source>
</evidence>
<reference evidence="8 9" key="1">
    <citation type="submission" date="2024-02" db="EMBL/GenBank/DDBJ databases">
        <title>Marinospirillum sp. MEB 164 isolated from Lonar lake sediment.</title>
        <authorList>
            <person name="Joshi A."/>
            <person name="Thite S."/>
        </authorList>
    </citation>
    <scope>NUCLEOTIDE SEQUENCE [LARGE SCALE GENOMIC DNA]</scope>
    <source>
        <strain evidence="8 9">MEB164</strain>
    </source>
</reference>
<evidence type="ECO:0000259" key="7">
    <source>
        <dbReference type="SMART" id="SM00849"/>
    </source>
</evidence>
<evidence type="ECO:0000256" key="1">
    <source>
        <dbReference type="ARBA" id="ARBA00004651"/>
    </source>
</evidence>
<accession>A0ABW8PVW7</accession>
<feature type="transmembrane region" description="Helical" evidence="6">
    <location>
        <begin position="338"/>
        <end position="356"/>
    </location>
</feature>
<dbReference type="Pfam" id="PF00753">
    <property type="entry name" value="Lactamase_B"/>
    <property type="match status" value="1"/>
</dbReference>
<comment type="subcellular location">
    <subcellularLocation>
        <location evidence="1">Cell membrane</location>
        <topology evidence="1">Multi-pass membrane protein</topology>
    </subcellularLocation>
</comment>
<dbReference type="Pfam" id="PF13567">
    <property type="entry name" value="DUF4131"/>
    <property type="match status" value="1"/>
</dbReference>
<gene>
    <name evidence="8" type="ORF">V6U78_02675</name>
</gene>
<dbReference type="SUPFAM" id="SSF56281">
    <property type="entry name" value="Metallo-hydrolase/oxidoreductase"/>
    <property type="match status" value="1"/>
</dbReference>
<feature type="transmembrane region" description="Helical" evidence="6">
    <location>
        <begin position="43"/>
        <end position="66"/>
    </location>
</feature>
<dbReference type="RefSeq" id="WP_405336918.1">
    <property type="nucleotide sequence ID" value="NZ_JBANFI010000001.1"/>
</dbReference>
<dbReference type="Pfam" id="PF03772">
    <property type="entry name" value="Competence"/>
    <property type="match status" value="1"/>
</dbReference>
<keyword evidence="9" id="KW-1185">Reference proteome</keyword>
<name>A0ABW8PVW7_9GAMM</name>
<evidence type="ECO:0000256" key="3">
    <source>
        <dbReference type="ARBA" id="ARBA00022692"/>
    </source>
</evidence>
<keyword evidence="3 6" id="KW-0812">Transmembrane</keyword>
<dbReference type="InterPro" id="IPR052159">
    <property type="entry name" value="Competence_DNA_uptake"/>
</dbReference>
<feature type="domain" description="Metallo-beta-lactamase" evidence="7">
    <location>
        <begin position="503"/>
        <end position="679"/>
    </location>
</feature>
<feature type="transmembrane region" description="Helical" evidence="6">
    <location>
        <begin position="240"/>
        <end position="259"/>
    </location>
</feature>
<comment type="caution">
    <text evidence="8">The sequence shown here is derived from an EMBL/GenBank/DDBJ whole genome shotgun (WGS) entry which is preliminary data.</text>
</comment>
<dbReference type="EMBL" id="JBANFI010000001">
    <property type="protein sequence ID" value="MFK7159941.1"/>
    <property type="molecule type" value="Genomic_DNA"/>
</dbReference>
<feature type="transmembrane region" description="Helical" evidence="6">
    <location>
        <begin position="266"/>
        <end position="285"/>
    </location>
</feature>
<dbReference type="CDD" id="cd07731">
    <property type="entry name" value="ComA-like_MBL-fold"/>
    <property type="match status" value="1"/>
</dbReference>
<dbReference type="SMART" id="SM00849">
    <property type="entry name" value="Lactamase_B"/>
    <property type="match status" value="1"/>
</dbReference>
<feature type="transmembrane region" description="Helical" evidence="6">
    <location>
        <begin position="368"/>
        <end position="389"/>
    </location>
</feature>
<keyword evidence="2" id="KW-1003">Cell membrane</keyword>
<evidence type="ECO:0000256" key="2">
    <source>
        <dbReference type="ARBA" id="ARBA00022475"/>
    </source>
</evidence>
<dbReference type="PANTHER" id="PTHR30619:SF1">
    <property type="entry name" value="RECOMBINATION PROTEIN 2"/>
    <property type="match status" value="1"/>
</dbReference>
<keyword evidence="5 6" id="KW-0472">Membrane</keyword>
<feature type="transmembrane region" description="Helical" evidence="6">
    <location>
        <begin position="12"/>
        <end position="36"/>
    </location>
</feature>
<evidence type="ECO:0000313" key="9">
    <source>
        <dbReference type="Proteomes" id="UP001621714"/>
    </source>
</evidence>
<feature type="transmembrane region" description="Helical" evidence="6">
    <location>
        <begin position="315"/>
        <end position="332"/>
    </location>
</feature>
<organism evidence="8 9">
    <name type="scientific">Marinospirillum alkalitolerans</name>
    <dbReference type="NCBI Taxonomy" id="3123374"/>
    <lineage>
        <taxon>Bacteria</taxon>
        <taxon>Pseudomonadati</taxon>
        <taxon>Pseudomonadota</taxon>
        <taxon>Gammaproteobacteria</taxon>
        <taxon>Oceanospirillales</taxon>
        <taxon>Oceanospirillaceae</taxon>
        <taxon>Marinospirillum</taxon>
    </lineage>
</organism>
<sequence length="768" mass="86019">MTSLPLLWRWSLGMLLGVQLIFYLDVWLPLTLLLLLPLLSLRLLMGGAAGCSGLLFGVSLVFWHLVLLHATLPSAADQAQPVELTGRILAVESGTRPRVRFKLEACWRSADQQPCDLGRPLSSQLLLTWMDQQMPQPGERWQLRVHVRPITSLHNLGRHHRLEWHYAQRRLARAWVESTSVKQRLAPAQGWIAWRDQRLIAASAATEPSRGQRFYLALALGEQSALTAEDWQLLQATGTVHLWVVSGLHLGLLAGFALLGVRWRWWSRGVGVMLAAALVIFYAALSGWGVAAQRASLMLLMGLLVLSGWRRLSPWTPYFIALSLLLVINPWWVFLRGFWLSFAAVAILILALRGLAQRPLIWQWWRVQWVMLLAFTPVLIWQGGYWSVWALGVNWILVPLIGMFVLPATLISLIEIWLLGSGWIAQWVVLGLDAIATALEQVSQWPRLTLERPGWLWLGLLALLPPGFFGRHWALLGLLLACWPAPATLPDAGWRVWVLDVGQGTAVLVESEGEYLLYDTGPGWQPDWAPLLPALEGLDGRVTLGWTPWILDWVVLSHDDLDHRGGFAALLRHHQLRHLVTPAEQAPLAALTAQPSVPSYHACFAGQRWQLGAVDILALWPPQPVSGRVDNAHSCVMLLRGAGHSLLLTGDAGWPEEAFFAQALPDLLDARLSLLITGHHGSRHSTSAALIRATQPQWAVHTSGWQNHYGHPDPQVQQRLWHAGVQQLDTGLAGAVVFHFDQDHLQVEQKGTPALYWWLRKPPRFRTD</sequence>
<dbReference type="Proteomes" id="UP001621714">
    <property type="component" value="Unassembled WGS sequence"/>
</dbReference>
<dbReference type="Gene3D" id="3.60.15.10">
    <property type="entry name" value="Ribonuclease Z/Hydroxyacylglutathione hydrolase-like"/>
    <property type="match status" value="1"/>
</dbReference>
<dbReference type="InterPro" id="IPR004797">
    <property type="entry name" value="Competence_ComEC/Rec2"/>
</dbReference>
<dbReference type="InterPro" id="IPR025405">
    <property type="entry name" value="DUF4131"/>
</dbReference>
<feature type="transmembrane region" description="Helical" evidence="6">
    <location>
        <begin position="395"/>
        <end position="418"/>
    </location>
</feature>
<dbReference type="InterPro" id="IPR004477">
    <property type="entry name" value="ComEC_N"/>
</dbReference>